<evidence type="ECO:0000313" key="4">
    <source>
        <dbReference type="Proteomes" id="UP001460270"/>
    </source>
</evidence>
<feature type="region of interest" description="Disordered" evidence="1">
    <location>
        <begin position="1"/>
        <end position="22"/>
    </location>
</feature>
<protein>
    <submittedName>
        <fullName evidence="3">Uncharacterized protein</fullName>
    </submittedName>
</protein>
<evidence type="ECO:0000256" key="2">
    <source>
        <dbReference type="SAM" id="Phobius"/>
    </source>
</evidence>
<comment type="caution">
    <text evidence="3">The sequence shown here is derived from an EMBL/GenBank/DDBJ whole genome shotgun (WGS) entry which is preliminary data.</text>
</comment>
<dbReference type="AlphaFoldDB" id="A0AAW0P000"/>
<accession>A0AAW0P000</accession>
<feature type="compositionally biased region" description="Polar residues" evidence="1">
    <location>
        <begin position="13"/>
        <end position="22"/>
    </location>
</feature>
<dbReference type="EMBL" id="JBBPFD010000009">
    <property type="protein sequence ID" value="KAK7913128.1"/>
    <property type="molecule type" value="Genomic_DNA"/>
</dbReference>
<keyword evidence="2" id="KW-1133">Transmembrane helix</keyword>
<proteinExistence type="predicted"/>
<feature type="transmembrane region" description="Helical" evidence="2">
    <location>
        <begin position="101"/>
        <end position="121"/>
    </location>
</feature>
<reference evidence="4" key="1">
    <citation type="submission" date="2024-04" db="EMBL/GenBank/DDBJ databases">
        <title>Salinicola lusitanus LLJ914,a marine bacterium isolated from the Okinawa Trough.</title>
        <authorList>
            <person name="Li J."/>
        </authorList>
    </citation>
    <scope>NUCLEOTIDE SEQUENCE [LARGE SCALE GENOMIC DNA]</scope>
</reference>
<feature type="transmembrane region" description="Helical" evidence="2">
    <location>
        <begin position="38"/>
        <end position="58"/>
    </location>
</feature>
<evidence type="ECO:0000256" key="1">
    <source>
        <dbReference type="SAM" id="MobiDB-lite"/>
    </source>
</evidence>
<keyword evidence="2" id="KW-0812">Transmembrane</keyword>
<name>A0AAW0P000_9GOBI</name>
<feature type="transmembrane region" description="Helical" evidence="2">
    <location>
        <begin position="64"/>
        <end position="89"/>
    </location>
</feature>
<organism evidence="3 4">
    <name type="scientific">Mugilogobius chulae</name>
    <name type="common">yellowstripe goby</name>
    <dbReference type="NCBI Taxonomy" id="88201"/>
    <lineage>
        <taxon>Eukaryota</taxon>
        <taxon>Metazoa</taxon>
        <taxon>Chordata</taxon>
        <taxon>Craniata</taxon>
        <taxon>Vertebrata</taxon>
        <taxon>Euteleostomi</taxon>
        <taxon>Actinopterygii</taxon>
        <taxon>Neopterygii</taxon>
        <taxon>Teleostei</taxon>
        <taxon>Neoteleostei</taxon>
        <taxon>Acanthomorphata</taxon>
        <taxon>Gobiaria</taxon>
        <taxon>Gobiiformes</taxon>
        <taxon>Gobioidei</taxon>
        <taxon>Gobiidae</taxon>
        <taxon>Gobionellinae</taxon>
        <taxon>Mugilogobius</taxon>
    </lineage>
</organism>
<feature type="transmembrane region" description="Helical" evidence="2">
    <location>
        <begin position="160"/>
        <end position="184"/>
    </location>
</feature>
<keyword evidence="2" id="KW-0472">Membrane</keyword>
<dbReference type="Proteomes" id="UP001460270">
    <property type="component" value="Unassembled WGS sequence"/>
</dbReference>
<keyword evidence="4" id="KW-1185">Reference proteome</keyword>
<gene>
    <name evidence="3" type="ORF">WMY93_013339</name>
</gene>
<sequence length="203" mass="22469">MSAELYISRPKDNNGTVQNTTAGGTKPLHRFIKGQPKIVGIIVLILGTSIFTATAVFTEDRELHYIWAVIPPGFLQGTLYTICGILYILTEHNPTKKLVTICLALSIVTLLGTLWTILHIVPDLAHGPYSRDYEYMHENITDTEYFTTLQYETMGKSLEAIFLIKFLMGGIIFIVMSTLGGIALRSTNNQAIVVMTAAQTTVE</sequence>
<evidence type="ECO:0000313" key="3">
    <source>
        <dbReference type="EMBL" id="KAK7913128.1"/>
    </source>
</evidence>